<evidence type="ECO:0000313" key="1">
    <source>
        <dbReference type="EMBL" id="MCW6507082.1"/>
    </source>
</evidence>
<proteinExistence type="predicted"/>
<protein>
    <submittedName>
        <fullName evidence="1">Uncharacterized protein</fullName>
    </submittedName>
</protein>
<dbReference type="Proteomes" id="UP001165667">
    <property type="component" value="Unassembled WGS sequence"/>
</dbReference>
<evidence type="ECO:0000313" key="2">
    <source>
        <dbReference type="Proteomes" id="UP001165667"/>
    </source>
</evidence>
<reference evidence="1" key="1">
    <citation type="submission" date="2022-05" db="EMBL/GenBank/DDBJ databases">
        <authorList>
            <person name="Pankratov T."/>
        </authorList>
    </citation>
    <scope>NUCLEOTIDE SEQUENCE</scope>
    <source>
        <strain evidence="1">BP6-180914</strain>
    </source>
</reference>
<gene>
    <name evidence="1" type="ORF">M8523_03500</name>
</gene>
<dbReference type="RefSeq" id="WP_282583454.1">
    <property type="nucleotide sequence ID" value="NZ_JAMOIM010000002.1"/>
</dbReference>
<dbReference type="AlphaFoldDB" id="A0AA42CL73"/>
<accession>A0AA42CL73</accession>
<comment type="caution">
    <text evidence="1">The sequence shown here is derived from an EMBL/GenBank/DDBJ whole genome shotgun (WGS) entry which is preliminary data.</text>
</comment>
<sequence>MDMEAIFKGMAEQAAKEAKRAKPLPEAVVMELREAAKRYARVNPFKVGDLVTPTTGANIKGQGDPHVVIGLRQPTYAFDGNPGSHTYGLRIDMRVLQIIDGLTVPFWVESAMFDAWNDPDAPAGHELITLPEMESARG</sequence>
<name>A0AA42CL73_9HYPH</name>
<dbReference type="EMBL" id="JAMOIM010000002">
    <property type="protein sequence ID" value="MCW6507082.1"/>
    <property type="molecule type" value="Genomic_DNA"/>
</dbReference>
<organism evidence="1 2">
    <name type="scientific">Lichenifustis flavocetrariae</name>
    <dbReference type="NCBI Taxonomy" id="2949735"/>
    <lineage>
        <taxon>Bacteria</taxon>
        <taxon>Pseudomonadati</taxon>
        <taxon>Pseudomonadota</taxon>
        <taxon>Alphaproteobacteria</taxon>
        <taxon>Hyphomicrobiales</taxon>
        <taxon>Lichenihabitantaceae</taxon>
        <taxon>Lichenifustis</taxon>
    </lineage>
</organism>
<keyword evidence="2" id="KW-1185">Reference proteome</keyword>